<keyword evidence="3" id="KW-1185">Reference proteome</keyword>
<dbReference type="Proteomes" id="UP000247696">
    <property type="component" value="Chromosome"/>
</dbReference>
<sequence>MLILLPPSETKAAGGTGGPLDTAALSFPGLTPVREALIDDLGALDVDTAMQVLGVRESLRTEVEADRELRRSPTMPALLRYTGVLYDALDAPSLTREDPDAWSRLAVGSALFGILRAGDMIPRYRLSSAVKVPVRGASPGSSAPTLRKRWGGLITAAVESTPDGRGQGVVVDLRSGGYRALGKVPGAVTVRVESVRPDGGRKVVSHFNKHYKGVLARVLATAGTDAESARTAHDVARIAAGAGLRVETGTPDSPASSRNELTLVV</sequence>
<dbReference type="OrthoDB" id="3210767at2"/>
<dbReference type="GO" id="GO:0033194">
    <property type="term" value="P:response to hydroperoxide"/>
    <property type="evidence" value="ECO:0007669"/>
    <property type="project" value="TreeGrafter"/>
</dbReference>
<dbReference type="InterPro" id="IPR005583">
    <property type="entry name" value="YaaA"/>
</dbReference>
<organism evidence="2 3">
    <name type="scientific">Corynebacterium provencense</name>
    <dbReference type="NCBI Taxonomy" id="1737425"/>
    <lineage>
        <taxon>Bacteria</taxon>
        <taxon>Bacillati</taxon>
        <taxon>Actinomycetota</taxon>
        <taxon>Actinomycetes</taxon>
        <taxon>Mycobacteriales</taxon>
        <taxon>Corynebacteriaceae</taxon>
        <taxon>Corynebacterium</taxon>
    </lineage>
</organism>
<dbReference type="KEGG" id="cpre:Csp1_11990"/>
<dbReference type="EMBL" id="CP024988">
    <property type="protein sequence ID" value="AWT25999.1"/>
    <property type="molecule type" value="Genomic_DNA"/>
</dbReference>
<accession>A0A2Z3YPK5</accession>
<name>A0A2Z3YPK5_9CORY</name>
<evidence type="ECO:0000313" key="2">
    <source>
        <dbReference type="EMBL" id="AWT25999.1"/>
    </source>
</evidence>
<dbReference type="PANTHER" id="PTHR30283:SF4">
    <property type="entry name" value="PEROXIDE STRESS RESISTANCE PROTEIN YAAA"/>
    <property type="match status" value="1"/>
</dbReference>
<evidence type="ECO:0000256" key="1">
    <source>
        <dbReference type="SAM" id="MobiDB-lite"/>
    </source>
</evidence>
<feature type="region of interest" description="Disordered" evidence="1">
    <location>
        <begin position="246"/>
        <end position="265"/>
    </location>
</feature>
<gene>
    <name evidence="2" type="ORF">Csp1_11990</name>
</gene>
<dbReference type="RefSeq" id="WP_110481327.1">
    <property type="nucleotide sequence ID" value="NZ_CP024988.1"/>
</dbReference>
<evidence type="ECO:0000313" key="3">
    <source>
        <dbReference type="Proteomes" id="UP000247696"/>
    </source>
</evidence>
<dbReference type="PANTHER" id="PTHR30283">
    <property type="entry name" value="PEROXIDE STRESS RESPONSE PROTEIN YAAA"/>
    <property type="match status" value="1"/>
</dbReference>
<dbReference type="AlphaFoldDB" id="A0A2Z3YPK5"/>
<dbReference type="NCBIfam" id="NF002546">
    <property type="entry name" value="PRK02101.2-4"/>
    <property type="match status" value="1"/>
</dbReference>
<reference evidence="3" key="1">
    <citation type="submission" date="2017-11" db="EMBL/GenBank/DDBJ databases">
        <title>Otitis media/interna in a cat caused by the recently described species Corynebacterium provencense.</title>
        <authorList>
            <person name="Kittl S."/>
            <person name="Brodard I."/>
            <person name="Rychener L."/>
            <person name="Jores J."/>
            <person name="Roosje P."/>
            <person name="Gobeli Brawand S."/>
        </authorList>
    </citation>
    <scope>NUCLEOTIDE SEQUENCE [LARGE SCALE GENOMIC DNA]</scope>
    <source>
        <strain evidence="3">17KM38</strain>
    </source>
</reference>
<proteinExistence type="predicted"/>
<dbReference type="GO" id="GO:0005829">
    <property type="term" value="C:cytosol"/>
    <property type="evidence" value="ECO:0007669"/>
    <property type="project" value="TreeGrafter"/>
</dbReference>
<protein>
    <submittedName>
        <fullName evidence="2">Uncharacterized protein</fullName>
    </submittedName>
</protein>
<feature type="compositionally biased region" description="Polar residues" evidence="1">
    <location>
        <begin position="250"/>
        <end position="265"/>
    </location>
</feature>
<dbReference type="Pfam" id="PF03883">
    <property type="entry name" value="H2O2_YaaD"/>
    <property type="match status" value="1"/>
</dbReference>